<dbReference type="GeneID" id="8590352"/>
<sequence length="291" mass="32472">MHSFLPVFFILALQESAKSALRTCTPAENNLPGGLWTEWETTAPCPTECGSCSKRFSTRTCLSSSIGKTCTGPSTRQILCNTSPCIYPSQRACCVPYVLMVIDGKQQCGPIPKDPSGVATSCCPSGGMVSEWSGFFRDTVTNIFKRTRKCVSKQIGCPCTGSALIQTQSTCPCKEFEDVSSIVRFSHRTYDLPFIVDQSTANCYGYSDLHFDGTVGRPCNDYPTYKTFQATVIRYLKPNNDTVQDFRVFDCQSTSRTKRVTFYCGLKSEYWRLEGTNEEVRGWNQIDIRSN</sequence>
<dbReference type="AlphaFoldDB" id="A8WKY2"/>
<dbReference type="WormBase" id="CBG24542">
    <property type="protein sequence ID" value="CBP48968"/>
    <property type="gene ID" value="WBGene00042630"/>
</dbReference>
<dbReference type="CTD" id="8590352"/>
<proteinExistence type="predicted"/>
<dbReference type="EMBL" id="HE601472">
    <property type="protein sequence ID" value="CAP21127.1"/>
    <property type="molecule type" value="Genomic_DNA"/>
</dbReference>
<keyword evidence="3" id="KW-1185">Reference proteome</keyword>
<dbReference type="Proteomes" id="UP000008549">
    <property type="component" value="Unassembled WGS sequence"/>
</dbReference>
<reference evidence="2 3" key="1">
    <citation type="journal article" date="2003" name="PLoS Biol.">
        <title>The genome sequence of Caenorhabditis briggsae: a platform for comparative genomics.</title>
        <authorList>
            <person name="Stein L.D."/>
            <person name="Bao Z."/>
            <person name="Blasiar D."/>
            <person name="Blumenthal T."/>
            <person name="Brent M.R."/>
            <person name="Chen N."/>
            <person name="Chinwalla A."/>
            <person name="Clarke L."/>
            <person name="Clee C."/>
            <person name="Coghlan A."/>
            <person name="Coulson A."/>
            <person name="D'Eustachio P."/>
            <person name="Fitch D.H."/>
            <person name="Fulton L.A."/>
            <person name="Fulton R.E."/>
            <person name="Griffiths-Jones S."/>
            <person name="Harris T.W."/>
            <person name="Hillier L.W."/>
            <person name="Kamath R."/>
            <person name="Kuwabara P.E."/>
            <person name="Mardis E.R."/>
            <person name="Marra M.A."/>
            <person name="Miner T.L."/>
            <person name="Minx P."/>
            <person name="Mullikin J.C."/>
            <person name="Plumb R.W."/>
            <person name="Rogers J."/>
            <person name="Schein J.E."/>
            <person name="Sohrmann M."/>
            <person name="Spieth J."/>
            <person name="Stajich J.E."/>
            <person name="Wei C."/>
            <person name="Willey D."/>
            <person name="Wilson R.K."/>
            <person name="Durbin R."/>
            <person name="Waterston R.H."/>
        </authorList>
    </citation>
    <scope>NUCLEOTIDE SEQUENCE [LARGE SCALE GENOMIC DNA]</scope>
    <source>
        <strain evidence="2 3">AF16</strain>
    </source>
</reference>
<evidence type="ECO:0000313" key="2">
    <source>
        <dbReference type="EMBL" id="CAP21127.1"/>
    </source>
</evidence>
<dbReference type="InterPro" id="IPR000884">
    <property type="entry name" value="TSP1_rpt"/>
</dbReference>
<dbReference type="eggNOG" id="ENOG502TGH3">
    <property type="taxonomic scope" value="Eukaryota"/>
</dbReference>
<dbReference type="STRING" id="6238.A8WKY2"/>
<accession>A8WKY2</accession>
<dbReference type="KEGG" id="cbr:CBG_24542"/>
<dbReference type="RefSeq" id="XP_002648350.1">
    <property type="nucleotide sequence ID" value="XM_002648304.1"/>
</dbReference>
<feature type="signal peptide" evidence="1">
    <location>
        <begin position="1"/>
        <end position="20"/>
    </location>
</feature>
<name>A8WKY2_CAEBR</name>
<keyword evidence="1" id="KW-0732">Signal</keyword>
<dbReference type="PANTHER" id="PTHR31936">
    <property type="entry name" value="PROTEIN CBG18744"/>
    <property type="match status" value="1"/>
</dbReference>
<gene>
    <name evidence="2 4" type="ORF">CBG24542</name>
    <name evidence="2" type="ORF">CBG_24542</name>
</gene>
<feature type="chain" id="PRO_5002731684" evidence="1">
    <location>
        <begin position="21"/>
        <end position="291"/>
    </location>
</feature>
<dbReference type="PROSITE" id="PS50092">
    <property type="entry name" value="TSP1"/>
    <property type="match status" value="1"/>
</dbReference>
<reference evidence="2 3" key="2">
    <citation type="journal article" date="2011" name="PLoS Genet.">
        <title>Caenorhabditis briggsae recombinant inbred line genotypes reveal inter-strain incompatibility and the evolution of recombination.</title>
        <authorList>
            <person name="Ross J.A."/>
            <person name="Koboldt D.C."/>
            <person name="Staisch J.E."/>
            <person name="Chamberlin H.M."/>
            <person name="Gupta B.P."/>
            <person name="Miller R.D."/>
            <person name="Baird S.E."/>
            <person name="Haag E.S."/>
        </authorList>
    </citation>
    <scope>NUCLEOTIDE SEQUENCE [LARGE SCALE GENOMIC DNA]</scope>
    <source>
        <strain evidence="2 3">AF16</strain>
    </source>
</reference>
<dbReference type="HOGENOM" id="CLU_074198_0_0_1"/>
<dbReference type="PANTHER" id="PTHR31936:SF7">
    <property type="entry name" value="SHK DOMAIN-CONTAINING PROTEIN"/>
    <property type="match status" value="1"/>
</dbReference>
<evidence type="ECO:0000313" key="3">
    <source>
        <dbReference type="Proteomes" id="UP000008549"/>
    </source>
</evidence>
<evidence type="ECO:0000313" key="4">
    <source>
        <dbReference type="WormBase" id="CBG24542"/>
    </source>
</evidence>
<evidence type="ECO:0000256" key="1">
    <source>
        <dbReference type="SAM" id="SignalP"/>
    </source>
</evidence>
<organism evidence="2 3">
    <name type="scientific">Caenorhabditis briggsae</name>
    <dbReference type="NCBI Taxonomy" id="6238"/>
    <lineage>
        <taxon>Eukaryota</taxon>
        <taxon>Metazoa</taxon>
        <taxon>Ecdysozoa</taxon>
        <taxon>Nematoda</taxon>
        <taxon>Chromadorea</taxon>
        <taxon>Rhabditida</taxon>
        <taxon>Rhabditina</taxon>
        <taxon>Rhabditomorpha</taxon>
        <taxon>Rhabditoidea</taxon>
        <taxon>Rhabditidae</taxon>
        <taxon>Peloderinae</taxon>
        <taxon>Caenorhabditis</taxon>
    </lineage>
</organism>
<protein>
    <submittedName>
        <fullName evidence="2">Protein CBG24542</fullName>
    </submittedName>
</protein>